<protein>
    <submittedName>
        <fullName evidence="1">Uncharacterized protein</fullName>
    </submittedName>
</protein>
<gene>
    <name evidence="1" type="ORF">SAMN05216352_1183</name>
</gene>
<proteinExistence type="predicted"/>
<reference evidence="1 2" key="1">
    <citation type="submission" date="2016-10" db="EMBL/GenBank/DDBJ databases">
        <authorList>
            <person name="de Groot N.N."/>
        </authorList>
    </citation>
    <scope>NUCLEOTIDE SEQUENCE [LARGE SCALE GENOMIC DNA]</scope>
    <source>
        <strain evidence="2">P4B,CCM 7963,CECT 7998,DSM 25260,IBRC-M 10614,KCTC 13821</strain>
    </source>
</reference>
<dbReference type="AlphaFoldDB" id="A0A1G8Q524"/>
<name>A0A1G8Q524_9BACI</name>
<evidence type="ECO:0000313" key="1">
    <source>
        <dbReference type="EMBL" id="SDI99859.1"/>
    </source>
</evidence>
<accession>A0A1G8Q524</accession>
<dbReference type="OrthoDB" id="2909618at2"/>
<dbReference type="RefSeq" id="WP_091587647.1">
    <property type="nucleotide sequence ID" value="NZ_FNDU01000018.1"/>
</dbReference>
<keyword evidence="2" id="KW-1185">Reference proteome</keyword>
<sequence>MNGRKRVSQVELAYKARFVKTFENERYELKGSIAVERNSGEIAQVADIYYRVRSAQNKNKKLIAKRKNRSDELCLYLP</sequence>
<organism evidence="1 2">
    <name type="scientific">Alteribacillus bidgolensis</name>
    <dbReference type="NCBI Taxonomy" id="930129"/>
    <lineage>
        <taxon>Bacteria</taxon>
        <taxon>Bacillati</taxon>
        <taxon>Bacillota</taxon>
        <taxon>Bacilli</taxon>
        <taxon>Bacillales</taxon>
        <taxon>Bacillaceae</taxon>
        <taxon>Alteribacillus</taxon>
    </lineage>
</organism>
<evidence type="ECO:0000313" key="2">
    <source>
        <dbReference type="Proteomes" id="UP000199017"/>
    </source>
</evidence>
<dbReference type="EMBL" id="FNDU01000018">
    <property type="protein sequence ID" value="SDI99859.1"/>
    <property type="molecule type" value="Genomic_DNA"/>
</dbReference>
<dbReference type="Proteomes" id="UP000199017">
    <property type="component" value="Unassembled WGS sequence"/>
</dbReference>